<evidence type="ECO:0000256" key="1">
    <source>
        <dbReference type="SAM" id="MobiDB-lite"/>
    </source>
</evidence>
<protein>
    <submittedName>
        <fullName evidence="2">Uncharacterized protein</fullName>
    </submittedName>
</protein>
<keyword evidence="3" id="KW-1185">Reference proteome</keyword>
<dbReference type="AlphaFoldDB" id="A0A1R0H5U9"/>
<feature type="region of interest" description="Disordered" evidence="1">
    <location>
        <begin position="52"/>
        <end position="75"/>
    </location>
</feature>
<proteinExistence type="predicted"/>
<evidence type="ECO:0000313" key="2">
    <source>
        <dbReference type="EMBL" id="OLY84560.1"/>
    </source>
</evidence>
<dbReference type="Proteomes" id="UP000187455">
    <property type="component" value="Unassembled WGS sequence"/>
</dbReference>
<sequence>MFVCTEPSSQTKQADCSDRISPVSRDLWRTEIDLNDYNVNISNMVSRSDVSLSVPVSSEKRNNNSGSKKWRFPTL</sequence>
<evidence type="ECO:0000313" key="3">
    <source>
        <dbReference type="Proteomes" id="UP000187455"/>
    </source>
</evidence>
<dbReference type="EMBL" id="LSSL01000454">
    <property type="protein sequence ID" value="OLY84560.1"/>
    <property type="molecule type" value="Genomic_DNA"/>
</dbReference>
<name>A0A1R0H5U9_9FUNG</name>
<accession>A0A1R0H5U9</accession>
<reference evidence="2 3" key="1">
    <citation type="journal article" date="2016" name="Mol. Biol. Evol.">
        <title>Genome-Wide Survey of Gut Fungi (Harpellales) Reveals the First Horizontally Transferred Ubiquitin Gene from a Mosquito Host.</title>
        <authorList>
            <person name="Wang Y."/>
            <person name="White M.M."/>
            <person name="Kvist S."/>
            <person name="Moncalvo J.M."/>
        </authorList>
    </citation>
    <scope>NUCLEOTIDE SEQUENCE [LARGE SCALE GENOMIC DNA]</scope>
    <source>
        <strain evidence="2 3">ALG-7-W6</strain>
    </source>
</reference>
<gene>
    <name evidence="2" type="ORF">AYI68_g1275</name>
</gene>
<comment type="caution">
    <text evidence="2">The sequence shown here is derived from an EMBL/GenBank/DDBJ whole genome shotgun (WGS) entry which is preliminary data.</text>
</comment>
<organism evidence="2 3">
    <name type="scientific">Smittium mucronatum</name>
    <dbReference type="NCBI Taxonomy" id="133383"/>
    <lineage>
        <taxon>Eukaryota</taxon>
        <taxon>Fungi</taxon>
        <taxon>Fungi incertae sedis</taxon>
        <taxon>Zoopagomycota</taxon>
        <taxon>Kickxellomycotina</taxon>
        <taxon>Harpellomycetes</taxon>
        <taxon>Harpellales</taxon>
        <taxon>Legeriomycetaceae</taxon>
        <taxon>Smittium</taxon>
    </lineage>
</organism>